<dbReference type="EnsemblMetazoa" id="BGLB018696-RA">
    <property type="protein sequence ID" value="BGLB018696-PA"/>
    <property type="gene ID" value="BGLB018696"/>
</dbReference>
<dbReference type="VEuPathDB" id="VectorBase:BGLAX_029001"/>
<evidence type="ECO:0000313" key="1">
    <source>
        <dbReference type="EnsemblMetazoa" id="BGLB018696-PA"/>
    </source>
</evidence>
<dbReference type="VEuPathDB" id="VectorBase:BGLB018696"/>
<dbReference type="AlphaFoldDB" id="A0A2C9KFF6"/>
<name>A0A2C9KFF6_BIOGL</name>
<accession>A0A2C9KFF6</accession>
<proteinExistence type="predicted"/>
<dbReference type="KEGG" id="bgt:106065115"/>
<evidence type="ECO:0000313" key="2">
    <source>
        <dbReference type="Proteomes" id="UP000076420"/>
    </source>
</evidence>
<protein>
    <submittedName>
        <fullName evidence="1">Uncharacterized protein</fullName>
    </submittedName>
</protein>
<sequence length="175" mass="20003">MSLHKGDKVIKKTIKRGNSSKWTKVHNVTDISRTPSSVLMEEPGANEAENSNFLANGPPDVQTTKTLYVLRRRKLKKSSWDEFSMSGWTSPKEKLRPTGSKAFLNLNTDTLADDIIFPKKMSVREPDPSTPEPWHILHRQPPYDRLYHVNLEKSLNLEKSSLQLFEKVLSLCICL</sequence>
<organism evidence="1 2">
    <name type="scientific">Biomphalaria glabrata</name>
    <name type="common">Bloodfluke planorb</name>
    <name type="synonym">Freshwater snail</name>
    <dbReference type="NCBI Taxonomy" id="6526"/>
    <lineage>
        <taxon>Eukaryota</taxon>
        <taxon>Metazoa</taxon>
        <taxon>Spiralia</taxon>
        <taxon>Lophotrochozoa</taxon>
        <taxon>Mollusca</taxon>
        <taxon>Gastropoda</taxon>
        <taxon>Heterobranchia</taxon>
        <taxon>Euthyneura</taxon>
        <taxon>Panpulmonata</taxon>
        <taxon>Hygrophila</taxon>
        <taxon>Lymnaeoidea</taxon>
        <taxon>Planorbidae</taxon>
        <taxon>Biomphalaria</taxon>
    </lineage>
</organism>
<dbReference type="Proteomes" id="UP000076420">
    <property type="component" value="Unassembled WGS sequence"/>
</dbReference>
<gene>
    <name evidence="1" type="primary">106065115</name>
</gene>
<reference evidence="1" key="1">
    <citation type="submission" date="2020-05" db="UniProtKB">
        <authorList>
            <consortium name="EnsemblMetazoa"/>
        </authorList>
    </citation>
    <scope>IDENTIFICATION</scope>
    <source>
        <strain evidence="1">BB02</strain>
    </source>
</reference>